<gene>
    <name evidence="1" type="ORF">EBQ10_03575</name>
</gene>
<dbReference type="EMBL" id="CP033905">
    <property type="protein sequence ID" value="AZR07817.1"/>
    <property type="molecule type" value="Genomic_DNA"/>
</dbReference>
<dbReference type="Gene3D" id="3.40.630.30">
    <property type="match status" value="1"/>
</dbReference>
<keyword evidence="1" id="KW-0808">Transferase</keyword>
<accession>A0A3Q9GIW7</accession>
<dbReference type="InterPro" id="IPR000182">
    <property type="entry name" value="GNAT_dom"/>
</dbReference>
<dbReference type="InterPro" id="IPR045057">
    <property type="entry name" value="Gcn5-rel_NAT"/>
</dbReference>
<reference evidence="1 2" key="1">
    <citation type="submission" date="2018-11" db="EMBL/GenBank/DDBJ databases">
        <title>Multidrug-resistant genes are associated with an 42-kb island TGI1 carrying a complex class 1 integron in a Trueperella pyogenes.</title>
        <authorList>
            <person name="Dong W."/>
        </authorList>
    </citation>
    <scope>NUCLEOTIDE SEQUENCE [LARGE SCALE GENOMIC DNA]</scope>
    <source>
        <strain evidence="1 2">TP4</strain>
    </source>
</reference>
<dbReference type="PANTHER" id="PTHR31435:SF10">
    <property type="entry name" value="BSR4717 PROTEIN"/>
    <property type="match status" value="1"/>
</dbReference>
<dbReference type="GO" id="GO:0016747">
    <property type="term" value="F:acyltransferase activity, transferring groups other than amino-acyl groups"/>
    <property type="evidence" value="ECO:0007669"/>
    <property type="project" value="InterPro"/>
</dbReference>
<dbReference type="InterPro" id="IPR031165">
    <property type="entry name" value="GNAT_YJDJ"/>
</dbReference>
<dbReference type="Pfam" id="PF14542">
    <property type="entry name" value="Acetyltransf_CG"/>
    <property type="match status" value="1"/>
</dbReference>
<dbReference type="InterPro" id="IPR016181">
    <property type="entry name" value="Acyl_CoA_acyltransferase"/>
</dbReference>
<dbReference type="SUPFAM" id="SSF55729">
    <property type="entry name" value="Acyl-CoA N-acyltransferases (Nat)"/>
    <property type="match status" value="1"/>
</dbReference>
<name>A0A3Q9GIW7_9ACTO</name>
<dbReference type="Proteomes" id="UP000275951">
    <property type="component" value="Chromosome"/>
</dbReference>
<protein>
    <submittedName>
        <fullName evidence="1">N-acetyltransferase</fullName>
    </submittedName>
</protein>
<dbReference type="CDD" id="cd04301">
    <property type="entry name" value="NAT_SF"/>
    <property type="match status" value="1"/>
</dbReference>
<proteinExistence type="predicted"/>
<dbReference type="AlphaFoldDB" id="A0A3Q9GIW7"/>
<evidence type="ECO:0000313" key="1">
    <source>
        <dbReference type="EMBL" id="AZR07817.1"/>
    </source>
</evidence>
<dbReference type="PANTHER" id="PTHR31435">
    <property type="entry name" value="PROTEIN NATD1"/>
    <property type="match status" value="1"/>
</dbReference>
<sequence length="97" mass="10692">MHRYEVYAQDKRIGLAEYIRHDGAVLFTHTEVSPEMNGEGIGTALIKEALDDVREAGLTAVPICPFVVNYVEHNRSDYLAAGGKVRAANSADYALLR</sequence>
<dbReference type="PROSITE" id="PS51729">
    <property type="entry name" value="GNAT_YJDJ"/>
    <property type="match status" value="1"/>
</dbReference>
<organism evidence="1 2">
    <name type="scientific">Trueperella pyogenes</name>
    <dbReference type="NCBI Taxonomy" id="1661"/>
    <lineage>
        <taxon>Bacteria</taxon>
        <taxon>Bacillati</taxon>
        <taxon>Actinomycetota</taxon>
        <taxon>Actinomycetes</taxon>
        <taxon>Actinomycetales</taxon>
        <taxon>Actinomycetaceae</taxon>
        <taxon>Trueperella</taxon>
    </lineage>
</organism>
<dbReference type="PROSITE" id="PS51186">
    <property type="entry name" value="GNAT"/>
    <property type="match status" value="1"/>
</dbReference>
<evidence type="ECO:0000313" key="2">
    <source>
        <dbReference type="Proteomes" id="UP000275951"/>
    </source>
</evidence>